<dbReference type="GeneTree" id="ENSGT01000000214705"/>
<dbReference type="GO" id="GO:0035804">
    <property type="term" value="F:structural constituent of egg coat"/>
    <property type="evidence" value="ECO:0007669"/>
    <property type="project" value="TreeGrafter"/>
</dbReference>
<keyword evidence="2" id="KW-1185">Reference proteome</keyword>
<protein>
    <recommendedName>
        <fullName evidence="3">ZP domain-containing protein</fullName>
    </recommendedName>
</protein>
<name>A0A674BY93_SALTR</name>
<dbReference type="GO" id="GO:0035805">
    <property type="term" value="C:egg coat"/>
    <property type="evidence" value="ECO:0007669"/>
    <property type="project" value="TreeGrafter"/>
</dbReference>
<evidence type="ECO:0000313" key="1">
    <source>
        <dbReference type="Ensembl" id="ENSSTUP00000076238.1"/>
    </source>
</evidence>
<dbReference type="GO" id="GO:0060468">
    <property type="term" value="P:prevention of polyspermy"/>
    <property type="evidence" value="ECO:0007669"/>
    <property type="project" value="TreeGrafter"/>
</dbReference>
<organism evidence="1 2">
    <name type="scientific">Salmo trutta</name>
    <name type="common">Brown trout</name>
    <dbReference type="NCBI Taxonomy" id="8032"/>
    <lineage>
        <taxon>Eukaryota</taxon>
        <taxon>Metazoa</taxon>
        <taxon>Chordata</taxon>
        <taxon>Craniata</taxon>
        <taxon>Vertebrata</taxon>
        <taxon>Euteleostomi</taxon>
        <taxon>Actinopterygii</taxon>
        <taxon>Neopterygii</taxon>
        <taxon>Teleostei</taxon>
        <taxon>Protacanthopterygii</taxon>
        <taxon>Salmoniformes</taxon>
        <taxon>Salmonidae</taxon>
        <taxon>Salmoninae</taxon>
        <taxon>Salmo</taxon>
    </lineage>
</organism>
<dbReference type="InParanoid" id="A0A674BY93"/>
<evidence type="ECO:0008006" key="3">
    <source>
        <dbReference type="Google" id="ProtNLM"/>
    </source>
</evidence>
<evidence type="ECO:0000313" key="2">
    <source>
        <dbReference type="Proteomes" id="UP000472277"/>
    </source>
</evidence>
<dbReference type="Ensembl" id="ENSSTUT00000081042.1">
    <property type="protein sequence ID" value="ENSSTUP00000076238.1"/>
    <property type="gene ID" value="ENSSTUG00000033487.1"/>
</dbReference>
<dbReference type="Proteomes" id="UP000472277">
    <property type="component" value="Chromosome 1"/>
</dbReference>
<dbReference type="InterPro" id="IPR051148">
    <property type="entry name" value="Zona_Pellucida_Domain_gp"/>
</dbReference>
<sequence>MSVLGVRVGKIRVLGEIAKAESWMRMEPEVECGDETMTLGVRGRRAIHLLVDRANASAGPLAQLSSECGYTVESKWRDLTFVLPYNACHVKQEEDGSYVLPLNWRGTPVKMSCPVSQAQALAPSSLCCSSQGMTVRLQVHGAKEELRVQVRGKWTPLLSLALQCGYSMDRQHGELLISAPFTTCGITSKDGKYILSLQIGEKAITLACPSFLPDQVIQPLRPAVDFPHYATMGPTNSVSTTLLSNPSSITLSYPVRHPSFPFNPLPTLPPDQPPSPGIHVTSPLTTGPSVHPPLAQRLQAYPFYQYYYLHTMPLSESYQSLLSSSPPSQLPTTITPILLSILPLQLVIQFTLKPPLSEPLSILSTHTTTTTITPKSLCLSYLKGPVLVPRRVLPPMVLRLNHLPFTPLTRSSRCFHTTTSTTPKCLPITHPNALSLIALPLTPLLSLLAVHKHTVELLFLMCLTLHPILTTTPHKHPVVKSRYPITLM</sequence>
<reference evidence="1" key="1">
    <citation type="submission" date="2021-04" db="EMBL/GenBank/DDBJ databases">
        <authorList>
            <consortium name="Wellcome Sanger Institute Data Sharing"/>
        </authorList>
    </citation>
    <scope>NUCLEOTIDE SEQUENCE [LARGE SCALE GENOMIC DNA]</scope>
</reference>
<reference evidence="1" key="2">
    <citation type="submission" date="2025-08" db="UniProtKB">
        <authorList>
            <consortium name="Ensembl"/>
        </authorList>
    </citation>
    <scope>IDENTIFICATION</scope>
</reference>
<dbReference type="PANTHER" id="PTHR23343:SF117">
    <property type="entry name" value="ZONA PELLUCIDA SPERM-BINDING PROTEIN 4-LIKE ISOFORM X1"/>
    <property type="match status" value="1"/>
</dbReference>
<reference evidence="1" key="3">
    <citation type="submission" date="2025-09" db="UniProtKB">
        <authorList>
            <consortium name="Ensembl"/>
        </authorList>
    </citation>
    <scope>IDENTIFICATION</scope>
</reference>
<proteinExistence type="predicted"/>
<accession>A0A674BY93</accession>
<dbReference type="GO" id="GO:0007339">
    <property type="term" value="P:binding of sperm to zona pellucida"/>
    <property type="evidence" value="ECO:0007669"/>
    <property type="project" value="TreeGrafter"/>
</dbReference>
<dbReference type="GO" id="GO:0032190">
    <property type="term" value="F:acrosin binding"/>
    <property type="evidence" value="ECO:0007669"/>
    <property type="project" value="TreeGrafter"/>
</dbReference>
<dbReference type="AlphaFoldDB" id="A0A674BY93"/>
<dbReference type="PANTHER" id="PTHR23343">
    <property type="entry name" value="ZONA PELLUCIDA SPERM-BINDING PROTEIN"/>
    <property type="match status" value="1"/>
</dbReference>